<dbReference type="InterPro" id="IPR050261">
    <property type="entry name" value="FrsA_esterase"/>
</dbReference>
<dbReference type="RefSeq" id="WP_162177078.1">
    <property type="nucleotide sequence ID" value="NZ_ARYJ01000013.1"/>
</dbReference>
<reference evidence="5 6" key="1">
    <citation type="journal article" date="2014" name="Antonie Van Leeuwenhoek">
        <title>Hyphomonas beringensis sp. nov. and Hyphomonas chukchiensis sp. nov., isolated from surface seawater of the Bering Sea and Chukchi Sea.</title>
        <authorList>
            <person name="Li C."/>
            <person name="Lai Q."/>
            <person name="Li G."/>
            <person name="Dong C."/>
            <person name="Wang J."/>
            <person name="Liao Y."/>
            <person name="Shao Z."/>
        </authorList>
    </citation>
    <scope>NUCLEOTIDE SEQUENCE [LARGE SCALE GENOMIC DNA]</scope>
    <source>
        <strain evidence="5 6">VP2</strain>
    </source>
</reference>
<keyword evidence="6" id="KW-1185">Reference proteome</keyword>
<dbReference type="PATRIC" id="fig|1280952.3.peg.3052"/>
<evidence type="ECO:0000313" key="6">
    <source>
        <dbReference type="Proteomes" id="UP000024816"/>
    </source>
</evidence>
<keyword evidence="1" id="KW-0378">Hydrolase</keyword>
<evidence type="ECO:0000256" key="2">
    <source>
        <dbReference type="ARBA" id="ARBA00038115"/>
    </source>
</evidence>
<comment type="similarity">
    <text evidence="2">Belongs to the AB hydrolase superfamily. FUS2 hydrolase family.</text>
</comment>
<evidence type="ECO:0000256" key="3">
    <source>
        <dbReference type="SAM" id="SignalP"/>
    </source>
</evidence>
<dbReference type="AlphaFoldDB" id="A0A059F7G5"/>
<dbReference type="EMBL" id="ARYJ01000013">
    <property type="protein sequence ID" value="KCZ86520.1"/>
    <property type="molecule type" value="Genomic_DNA"/>
</dbReference>
<accession>A0A059F7G5</accession>
<gene>
    <name evidence="5" type="ORF">HJA_15249</name>
</gene>
<dbReference type="InterPro" id="IPR000073">
    <property type="entry name" value="AB_hydrolase_1"/>
</dbReference>
<keyword evidence="5" id="KW-0449">Lipoprotein</keyword>
<evidence type="ECO:0000256" key="1">
    <source>
        <dbReference type="ARBA" id="ARBA00022801"/>
    </source>
</evidence>
<dbReference type="STRING" id="1280952.HJA_15249"/>
<dbReference type="Gene3D" id="3.40.50.1820">
    <property type="entry name" value="alpha/beta hydrolase"/>
    <property type="match status" value="1"/>
</dbReference>
<name>A0A059F7G5_9PROT</name>
<keyword evidence="3" id="KW-0732">Signal</keyword>
<evidence type="ECO:0000313" key="5">
    <source>
        <dbReference type="EMBL" id="KCZ86520.1"/>
    </source>
</evidence>
<feature type="signal peptide" evidence="3">
    <location>
        <begin position="1"/>
        <end position="22"/>
    </location>
</feature>
<dbReference type="Proteomes" id="UP000024816">
    <property type="component" value="Unassembled WGS sequence"/>
</dbReference>
<dbReference type="GO" id="GO:0052689">
    <property type="term" value="F:carboxylic ester hydrolase activity"/>
    <property type="evidence" value="ECO:0007669"/>
    <property type="project" value="UniProtKB-ARBA"/>
</dbReference>
<dbReference type="SUPFAM" id="SSF53474">
    <property type="entry name" value="alpha/beta-Hydrolases"/>
    <property type="match status" value="1"/>
</dbReference>
<dbReference type="eggNOG" id="COG1073">
    <property type="taxonomic scope" value="Bacteria"/>
</dbReference>
<feature type="chain" id="PRO_5001577022" evidence="3">
    <location>
        <begin position="23"/>
        <end position="307"/>
    </location>
</feature>
<dbReference type="PANTHER" id="PTHR22946:SF9">
    <property type="entry name" value="POLYKETIDE TRANSFERASE AF380"/>
    <property type="match status" value="1"/>
</dbReference>
<organism evidence="5 6">
    <name type="scientific">Hyphomonas jannaschiana VP2</name>
    <dbReference type="NCBI Taxonomy" id="1280952"/>
    <lineage>
        <taxon>Bacteria</taxon>
        <taxon>Pseudomonadati</taxon>
        <taxon>Pseudomonadota</taxon>
        <taxon>Alphaproteobacteria</taxon>
        <taxon>Hyphomonadales</taxon>
        <taxon>Hyphomonadaceae</taxon>
        <taxon>Hyphomonas</taxon>
    </lineage>
</organism>
<dbReference type="PANTHER" id="PTHR22946">
    <property type="entry name" value="DIENELACTONE HYDROLASE DOMAIN-CONTAINING PROTEIN-RELATED"/>
    <property type="match status" value="1"/>
</dbReference>
<proteinExistence type="inferred from homology"/>
<dbReference type="Pfam" id="PF12697">
    <property type="entry name" value="Abhydrolase_6"/>
    <property type="match status" value="1"/>
</dbReference>
<comment type="caution">
    <text evidence="5">The sequence shown here is derived from an EMBL/GenBank/DDBJ whole genome shotgun (WGS) entry which is preliminary data.</text>
</comment>
<feature type="domain" description="AB hydrolase-1" evidence="4">
    <location>
        <begin position="81"/>
        <end position="292"/>
    </location>
</feature>
<sequence>MTHASVFAALTGAALLAACATAPDETPLAAPMAPEAEAEVAAPAYDEAFPPAIEEISFDSHGDRLNGLVYVADGPGPHPAVVLLHGFPGNEKNLDLAQDMRAAGWNVLFFHYRGAWGSEGDYTLTHVIEDVASAADFLRTHADQYRTNPDHIVLVGHSMGGFASLQAAARDEAISCAAGIAPADIGIMAGAFEASPEAKAGFMAYSDSLQMLHGLTGEKIMAEIETNEDAFSLQGLAPQLEGKRILVVGGDKDTSVPADAIIQPLIAAYEADPAIDTTGVVLSGDHSFSWSRDELISTVIDWAEACR</sequence>
<dbReference type="InterPro" id="IPR029058">
    <property type="entry name" value="AB_hydrolase_fold"/>
</dbReference>
<evidence type="ECO:0000259" key="4">
    <source>
        <dbReference type="Pfam" id="PF12697"/>
    </source>
</evidence>
<protein>
    <submittedName>
        <fullName evidence="5">Putative lipoprotein</fullName>
    </submittedName>
</protein>